<evidence type="ECO:0000313" key="2">
    <source>
        <dbReference type="Proteomes" id="UP000092952"/>
    </source>
</evidence>
<accession>A0A1B1YRQ0</accession>
<gene>
    <name evidence="1" type="ORF">PG2T_04205</name>
</gene>
<evidence type="ECO:0008006" key="3">
    <source>
        <dbReference type="Google" id="ProtNLM"/>
    </source>
</evidence>
<reference evidence="2" key="1">
    <citation type="submission" date="2016-03" db="EMBL/GenBank/DDBJ databases">
        <title>Complete genome sequence of Solimmundus cernigliae, representing a novel lineage of polycyclic aromatic hydrocarbon degraders within the Gammaproteobacteria.</title>
        <authorList>
            <person name="Singleton D.R."/>
            <person name="Dickey A.N."/>
            <person name="Scholl E.H."/>
            <person name="Wright F.A."/>
            <person name="Aitken M.D."/>
        </authorList>
    </citation>
    <scope>NUCLEOTIDE SEQUENCE [LARGE SCALE GENOMIC DNA]</scope>
    <source>
        <strain evidence="2">TR3.2</strain>
    </source>
</reference>
<dbReference type="InParanoid" id="A0A1B1YRQ0"/>
<dbReference type="AlphaFoldDB" id="A0A1B1YRQ0"/>
<sequence>MNTPGAFGDYSYPIKLYEAMACGRPVVASRTASTAWVLRDFPDRLVAPGDAAALAGALAAALDLGAVDYGPQPGWTASGAELAAAMRGIGG</sequence>
<dbReference type="SUPFAM" id="SSF53756">
    <property type="entry name" value="UDP-Glycosyltransferase/glycogen phosphorylase"/>
    <property type="match status" value="1"/>
</dbReference>
<dbReference type="Proteomes" id="UP000092952">
    <property type="component" value="Chromosome"/>
</dbReference>
<evidence type="ECO:0000313" key="1">
    <source>
        <dbReference type="EMBL" id="ANX03470.1"/>
    </source>
</evidence>
<dbReference type="EMBL" id="CP014671">
    <property type="protein sequence ID" value="ANX03470.1"/>
    <property type="molecule type" value="Genomic_DNA"/>
</dbReference>
<dbReference type="KEGG" id="gbi:PG2T_04205"/>
<protein>
    <recommendedName>
        <fullName evidence="3">Glycosyl transferase family 1 domain-containing protein</fullName>
    </recommendedName>
</protein>
<proteinExistence type="predicted"/>
<dbReference type="OrthoDB" id="258796at2"/>
<keyword evidence="2" id="KW-1185">Reference proteome</keyword>
<name>A0A1B1YRQ0_9GAMM</name>
<organism evidence="1 2">
    <name type="scientific">Immundisolibacter cernigliae</name>
    <dbReference type="NCBI Taxonomy" id="1810504"/>
    <lineage>
        <taxon>Bacteria</taxon>
        <taxon>Pseudomonadati</taxon>
        <taxon>Pseudomonadota</taxon>
        <taxon>Gammaproteobacteria</taxon>
        <taxon>Immundisolibacterales</taxon>
        <taxon>Immundisolibacteraceae</taxon>
        <taxon>Immundisolibacter</taxon>
    </lineage>
</organism>
<dbReference type="Pfam" id="PF13692">
    <property type="entry name" value="Glyco_trans_1_4"/>
    <property type="match status" value="1"/>
</dbReference>
<dbReference type="Gene3D" id="3.40.50.2000">
    <property type="entry name" value="Glycogen Phosphorylase B"/>
    <property type="match status" value="1"/>
</dbReference>